<dbReference type="Gene3D" id="1.25.40.90">
    <property type="match status" value="1"/>
</dbReference>
<dbReference type="PROSITE" id="PS50330">
    <property type="entry name" value="UIM"/>
    <property type="match status" value="2"/>
</dbReference>
<dbReference type="InterPro" id="IPR008942">
    <property type="entry name" value="ENTH_VHS"/>
</dbReference>
<keyword evidence="4" id="KW-0597">Phosphoprotein</keyword>
<dbReference type="GeneID" id="27684125"/>
<feature type="domain" description="ENTH" evidence="7">
    <location>
        <begin position="15"/>
        <end position="147"/>
    </location>
</feature>
<keyword evidence="3" id="KW-0963">Cytoplasm</keyword>
<dbReference type="FunFam" id="1.25.40.90:FF:000006">
    <property type="entry name" value="Clathrin interactor 1"/>
    <property type="match status" value="1"/>
</dbReference>
<feature type="compositionally biased region" description="Low complexity" evidence="6">
    <location>
        <begin position="376"/>
        <end position="393"/>
    </location>
</feature>
<dbReference type="eggNOG" id="KOG2056">
    <property type="taxonomic scope" value="Eukaryota"/>
</dbReference>
<dbReference type="OMA" id="FAEIMEV"/>
<dbReference type="SMART" id="SM00273">
    <property type="entry name" value="ENTH"/>
    <property type="match status" value="1"/>
</dbReference>
<evidence type="ECO:0000313" key="9">
    <source>
        <dbReference type="Proteomes" id="UP000053201"/>
    </source>
</evidence>
<dbReference type="InterPro" id="IPR003903">
    <property type="entry name" value="UIM_dom"/>
</dbReference>
<comment type="similarity">
    <text evidence="2">Belongs to the epsin family.</text>
</comment>
<dbReference type="GO" id="GO:0005768">
    <property type="term" value="C:endosome"/>
    <property type="evidence" value="ECO:0007669"/>
    <property type="project" value="TreeGrafter"/>
</dbReference>
<name>A0A0L0HUC4_SPIPD</name>
<evidence type="ECO:0000256" key="6">
    <source>
        <dbReference type="SAM" id="MobiDB-lite"/>
    </source>
</evidence>
<keyword evidence="5" id="KW-0446">Lipid-binding</keyword>
<dbReference type="PANTHER" id="PTHR12276">
    <property type="entry name" value="EPSIN/ENT-RELATED"/>
    <property type="match status" value="1"/>
</dbReference>
<dbReference type="SUPFAM" id="SSF48464">
    <property type="entry name" value="ENTH/VHS domain"/>
    <property type="match status" value="1"/>
</dbReference>
<dbReference type="PANTHER" id="PTHR12276:SF110">
    <property type="entry name" value="EPSIN-1-RELATED"/>
    <property type="match status" value="1"/>
</dbReference>
<protein>
    <recommendedName>
        <fullName evidence="7">ENTH domain-containing protein</fullName>
    </recommendedName>
</protein>
<feature type="compositionally biased region" description="Polar residues" evidence="6">
    <location>
        <begin position="500"/>
        <end position="509"/>
    </location>
</feature>
<evidence type="ECO:0000256" key="2">
    <source>
        <dbReference type="ARBA" id="ARBA00010130"/>
    </source>
</evidence>
<dbReference type="VEuPathDB" id="FungiDB:SPPG_00395"/>
<evidence type="ECO:0000256" key="5">
    <source>
        <dbReference type="ARBA" id="ARBA00023121"/>
    </source>
</evidence>
<dbReference type="PROSITE" id="PS50942">
    <property type="entry name" value="ENTH"/>
    <property type="match status" value="1"/>
</dbReference>
<feature type="region of interest" description="Disordered" evidence="6">
    <location>
        <begin position="252"/>
        <end position="284"/>
    </location>
</feature>
<feature type="region of interest" description="Disordered" evidence="6">
    <location>
        <begin position="477"/>
        <end position="509"/>
    </location>
</feature>
<proteinExistence type="inferred from homology"/>
<evidence type="ECO:0000256" key="4">
    <source>
        <dbReference type="ARBA" id="ARBA00022553"/>
    </source>
</evidence>
<dbReference type="GO" id="GO:0030276">
    <property type="term" value="F:clathrin binding"/>
    <property type="evidence" value="ECO:0007669"/>
    <property type="project" value="TreeGrafter"/>
</dbReference>
<reference evidence="8 9" key="1">
    <citation type="submission" date="2009-08" db="EMBL/GenBank/DDBJ databases">
        <title>The Genome Sequence of Spizellomyces punctatus strain DAOM BR117.</title>
        <authorList>
            <consortium name="The Broad Institute Genome Sequencing Platform"/>
            <person name="Russ C."/>
            <person name="Cuomo C."/>
            <person name="Shea T."/>
            <person name="Young S.K."/>
            <person name="Zeng Q."/>
            <person name="Koehrsen M."/>
            <person name="Haas B."/>
            <person name="Borodovsky M."/>
            <person name="Guigo R."/>
            <person name="Alvarado L."/>
            <person name="Berlin A."/>
            <person name="Bochicchio J."/>
            <person name="Borenstein D."/>
            <person name="Chapman S."/>
            <person name="Chen Z."/>
            <person name="Engels R."/>
            <person name="Freedman E."/>
            <person name="Gellesch M."/>
            <person name="Goldberg J."/>
            <person name="Griggs A."/>
            <person name="Gujja S."/>
            <person name="Heiman D."/>
            <person name="Hepburn T."/>
            <person name="Howarth C."/>
            <person name="Jen D."/>
            <person name="Larson L."/>
            <person name="Lewis B."/>
            <person name="Mehta T."/>
            <person name="Park D."/>
            <person name="Pearson M."/>
            <person name="Roberts A."/>
            <person name="Saif S."/>
            <person name="Shenoy N."/>
            <person name="Sisk P."/>
            <person name="Stolte C."/>
            <person name="Sykes S."/>
            <person name="Thomson T."/>
            <person name="Walk T."/>
            <person name="White J."/>
            <person name="Yandava C."/>
            <person name="Burger G."/>
            <person name="Gray M.W."/>
            <person name="Holland P.W.H."/>
            <person name="King N."/>
            <person name="Lang F.B.F."/>
            <person name="Roger A.J."/>
            <person name="Ruiz-Trillo I."/>
            <person name="Lander E."/>
            <person name="Nusbaum C."/>
        </authorList>
    </citation>
    <scope>NUCLEOTIDE SEQUENCE [LARGE SCALE GENOMIC DNA]</scope>
    <source>
        <strain evidence="8 9">DAOM BR117</strain>
    </source>
</reference>
<keyword evidence="9" id="KW-1185">Reference proteome</keyword>
<organism evidence="8 9">
    <name type="scientific">Spizellomyces punctatus (strain DAOM BR117)</name>
    <dbReference type="NCBI Taxonomy" id="645134"/>
    <lineage>
        <taxon>Eukaryota</taxon>
        <taxon>Fungi</taxon>
        <taxon>Fungi incertae sedis</taxon>
        <taxon>Chytridiomycota</taxon>
        <taxon>Chytridiomycota incertae sedis</taxon>
        <taxon>Chytridiomycetes</taxon>
        <taxon>Spizellomycetales</taxon>
        <taxon>Spizellomycetaceae</taxon>
        <taxon>Spizellomyces</taxon>
    </lineage>
</organism>
<dbReference type="EMBL" id="KQ257450">
    <property type="protein sequence ID" value="KND04682.1"/>
    <property type="molecule type" value="Genomic_DNA"/>
</dbReference>
<dbReference type="InterPro" id="IPR013809">
    <property type="entry name" value="ENTH"/>
</dbReference>
<dbReference type="GO" id="GO:0030125">
    <property type="term" value="C:clathrin vesicle coat"/>
    <property type="evidence" value="ECO:0007669"/>
    <property type="project" value="TreeGrafter"/>
</dbReference>
<evidence type="ECO:0000256" key="3">
    <source>
        <dbReference type="ARBA" id="ARBA00022490"/>
    </source>
</evidence>
<dbReference type="Proteomes" id="UP000053201">
    <property type="component" value="Unassembled WGS sequence"/>
</dbReference>
<dbReference type="CDD" id="cd16991">
    <property type="entry name" value="ENTH_Ent1_Ent2"/>
    <property type="match status" value="1"/>
</dbReference>
<dbReference type="InParanoid" id="A0A0L0HUC4"/>
<dbReference type="AlphaFoldDB" id="A0A0L0HUC4"/>
<feature type="region of interest" description="Disordered" evidence="6">
    <location>
        <begin position="182"/>
        <end position="219"/>
    </location>
</feature>
<dbReference type="SMART" id="SM00726">
    <property type="entry name" value="UIM"/>
    <property type="match status" value="2"/>
</dbReference>
<sequence>MSKQLGKSLLRSAKNYTKGYSDIQIKVRQATSNDPWGPSGSLMAEISQATFNHRDFLEIMEMIDKRLNDHGKNWRHVFKALTLLDYLLHTGSEAVIAYARENLYVIKTLKEFQYIDDDGKDQGANVRQKSKDITALLADESRLREARQTRMDMRGRMTAGDGFGAPSAGINQGGSYYNEDRELQKALEESRRTAQQDESRRKALDNEEEELQKALELSEKEAIERRMRERDQAMQNQPTGDSAKKDDIIDFFGGLEDTTPTNPYAQQQQSGGYDPFAGFGGTDPFAQQQQQFQQQYLLQQQQQLQLQQQLAQQQQQQQLAQQQFMQQQSNPFGSNPFGGAAPNSAPVQQQLTGDNNALARGSGPIDPFASLAASRSNTNAQNQGASAAGGQFSPFGGNATSSGDPFAAMGGSNLQGIAAHSTGGGYGGQGVGSHSTGGGFGSGVSAHNTGGGFGGIGVASHSTGGFGGVASHSTGGYGGMGQASSQPISQHNTGGGFGMASQNTGSGFGTPNKSASDLVNLDANSLASGRASTGAFGAPAAKNPFQTGGQQGNKYQWETPKPTQPTLAQLAGQNAFGGSPAGNAFGNQQAGGAYGQNAFPGNMGANPLGQQGMAGMQQGGFNQQQPFGAMGTGQGGFQQQQPGFNQFGAQQQAGAMGSGGPFF</sequence>
<feature type="compositionally biased region" description="Polar residues" evidence="6">
    <location>
        <begin position="482"/>
        <end position="492"/>
    </location>
</feature>
<dbReference type="Pfam" id="PF01417">
    <property type="entry name" value="ENTH"/>
    <property type="match status" value="1"/>
</dbReference>
<evidence type="ECO:0000313" key="8">
    <source>
        <dbReference type="EMBL" id="KND04682.1"/>
    </source>
</evidence>
<dbReference type="OrthoDB" id="4033880at2759"/>
<dbReference type="GO" id="GO:0006897">
    <property type="term" value="P:endocytosis"/>
    <property type="evidence" value="ECO:0007669"/>
    <property type="project" value="TreeGrafter"/>
</dbReference>
<dbReference type="GO" id="GO:0005543">
    <property type="term" value="F:phospholipid binding"/>
    <property type="evidence" value="ECO:0007669"/>
    <property type="project" value="TreeGrafter"/>
</dbReference>
<feature type="region of interest" description="Disordered" evidence="6">
    <location>
        <begin position="156"/>
        <end position="175"/>
    </location>
</feature>
<accession>A0A0L0HUC4</accession>
<feature type="region of interest" description="Disordered" evidence="6">
    <location>
        <begin position="322"/>
        <end position="348"/>
    </location>
</feature>
<evidence type="ECO:0000259" key="7">
    <source>
        <dbReference type="PROSITE" id="PS50942"/>
    </source>
</evidence>
<comment type="subcellular location">
    <subcellularLocation>
        <location evidence="1">Cytoplasm</location>
    </subcellularLocation>
</comment>
<dbReference type="GO" id="GO:0005886">
    <property type="term" value="C:plasma membrane"/>
    <property type="evidence" value="ECO:0007669"/>
    <property type="project" value="TreeGrafter"/>
</dbReference>
<feature type="compositionally biased region" description="Polar residues" evidence="6">
    <location>
        <begin position="258"/>
        <end position="271"/>
    </location>
</feature>
<dbReference type="RefSeq" id="XP_016612721.1">
    <property type="nucleotide sequence ID" value="XM_016748724.1"/>
</dbReference>
<evidence type="ECO:0000256" key="1">
    <source>
        <dbReference type="ARBA" id="ARBA00004496"/>
    </source>
</evidence>
<feature type="region of interest" description="Disordered" evidence="6">
    <location>
        <begin position="369"/>
        <end position="407"/>
    </location>
</feature>
<gene>
    <name evidence="8" type="ORF">SPPG_00395</name>
</gene>
<dbReference type="STRING" id="645134.A0A0L0HUC4"/>